<dbReference type="Gene3D" id="1.10.10.10">
    <property type="entry name" value="Winged helix-like DNA-binding domain superfamily/Winged helix DNA-binding domain"/>
    <property type="match status" value="1"/>
</dbReference>
<dbReference type="PANTHER" id="PTHR35807">
    <property type="entry name" value="TRANSCRIPTIONAL REGULATOR REDD-RELATED"/>
    <property type="match status" value="1"/>
</dbReference>
<dbReference type="InterPro" id="IPR005158">
    <property type="entry name" value="BTAD"/>
</dbReference>
<dbReference type="InterPro" id="IPR051677">
    <property type="entry name" value="AfsR-DnrI-RedD_regulator"/>
</dbReference>
<evidence type="ECO:0000259" key="1">
    <source>
        <dbReference type="SMART" id="SM01043"/>
    </source>
</evidence>
<protein>
    <submittedName>
        <fullName evidence="2">DNA-binding SARP family transcriptional activator</fullName>
    </submittedName>
</protein>
<dbReference type="RefSeq" id="WP_183318189.1">
    <property type="nucleotide sequence ID" value="NZ_JACHVQ010000001.1"/>
</dbReference>
<proteinExistence type="predicted"/>
<keyword evidence="2" id="KW-0238">DNA-binding</keyword>
<keyword evidence="3" id="KW-1185">Reference proteome</keyword>
<dbReference type="SMART" id="SM01043">
    <property type="entry name" value="BTAD"/>
    <property type="match status" value="1"/>
</dbReference>
<dbReference type="InterPro" id="IPR011990">
    <property type="entry name" value="TPR-like_helical_dom_sf"/>
</dbReference>
<dbReference type="Pfam" id="PF03704">
    <property type="entry name" value="BTAD"/>
    <property type="match status" value="1"/>
</dbReference>
<dbReference type="EMBL" id="JACHVQ010000001">
    <property type="protein sequence ID" value="MBB2890242.1"/>
    <property type="molecule type" value="Genomic_DNA"/>
</dbReference>
<dbReference type="SUPFAM" id="SSF48452">
    <property type="entry name" value="TPR-like"/>
    <property type="match status" value="1"/>
</dbReference>
<feature type="domain" description="Bacterial transcriptional activator" evidence="1">
    <location>
        <begin position="107"/>
        <end position="245"/>
    </location>
</feature>
<gene>
    <name evidence="2" type="ORF">FHU39_000226</name>
</gene>
<comment type="caution">
    <text evidence="2">The sequence shown here is derived from an EMBL/GenBank/DDBJ whole genome shotgun (WGS) entry which is preliminary data.</text>
</comment>
<reference evidence="2 3" key="1">
    <citation type="submission" date="2020-08" db="EMBL/GenBank/DDBJ databases">
        <title>Sequencing the genomes of 1000 actinobacteria strains.</title>
        <authorList>
            <person name="Klenk H.-P."/>
        </authorList>
    </citation>
    <scope>NUCLEOTIDE SEQUENCE [LARGE SCALE GENOMIC DNA]</scope>
    <source>
        <strain evidence="2 3">DSM 105369</strain>
    </source>
</reference>
<name>A0A839N694_9MICO</name>
<evidence type="ECO:0000313" key="3">
    <source>
        <dbReference type="Proteomes" id="UP000559182"/>
    </source>
</evidence>
<evidence type="ECO:0000313" key="2">
    <source>
        <dbReference type="EMBL" id="MBB2890242.1"/>
    </source>
</evidence>
<accession>A0A839N694</accession>
<dbReference type="InterPro" id="IPR036388">
    <property type="entry name" value="WH-like_DNA-bd_sf"/>
</dbReference>
<organism evidence="2 3">
    <name type="scientific">Flexivirga oryzae</name>
    <dbReference type="NCBI Taxonomy" id="1794944"/>
    <lineage>
        <taxon>Bacteria</taxon>
        <taxon>Bacillati</taxon>
        <taxon>Actinomycetota</taxon>
        <taxon>Actinomycetes</taxon>
        <taxon>Micrococcales</taxon>
        <taxon>Dermacoccaceae</taxon>
        <taxon>Flexivirga</taxon>
    </lineage>
</organism>
<dbReference type="Proteomes" id="UP000559182">
    <property type="component" value="Unassembled WGS sequence"/>
</dbReference>
<dbReference type="Gene3D" id="1.25.40.10">
    <property type="entry name" value="Tetratricopeptide repeat domain"/>
    <property type="match status" value="1"/>
</dbReference>
<sequence length="247" mass="27787">MTAQFRVERPDAEQVESFDLRLLGAFDLRASGQMVPLPLNARRVLALLAVRGRPQMRSSVAYTLWMDTTQPRAMANLRSTLWKIGPQRDRLLAICDESLWLAPDVRVDLIRVVDSAKRLISRAPDAEVDAADVDELAAELLPDWDDEWLRDERERLRQLRVHALEALCTRLGSGGRGAEAVCAGQAAVAAEPLRESAQHLLITAHLAEGNVYEARRQYEIYRQLLWDNLQLRPSPHLSELVSSANHG</sequence>
<dbReference type="GO" id="GO:0003677">
    <property type="term" value="F:DNA binding"/>
    <property type="evidence" value="ECO:0007669"/>
    <property type="project" value="UniProtKB-KW"/>
</dbReference>
<dbReference type="AlphaFoldDB" id="A0A839N694"/>